<name>A0ABV6DJ72_9BACL</name>
<proteinExistence type="predicted"/>
<keyword evidence="3" id="KW-1185">Reference proteome</keyword>
<feature type="region of interest" description="Disordered" evidence="1">
    <location>
        <begin position="255"/>
        <end position="292"/>
    </location>
</feature>
<protein>
    <recommendedName>
        <fullName evidence="4">DUF707 domain-containing protein</fullName>
    </recommendedName>
</protein>
<reference evidence="2 3" key="1">
    <citation type="submission" date="2024-09" db="EMBL/GenBank/DDBJ databases">
        <authorList>
            <person name="Sun Q."/>
            <person name="Mori K."/>
        </authorList>
    </citation>
    <scope>NUCLEOTIDE SEQUENCE [LARGE SCALE GENOMIC DNA]</scope>
    <source>
        <strain evidence="2 3">CCM 7759</strain>
    </source>
</reference>
<comment type="caution">
    <text evidence="2">The sequence shown here is derived from an EMBL/GenBank/DDBJ whole genome shotgun (WGS) entry which is preliminary data.</text>
</comment>
<evidence type="ECO:0000256" key="1">
    <source>
        <dbReference type="SAM" id="MobiDB-lite"/>
    </source>
</evidence>
<dbReference type="RefSeq" id="WP_377469902.1">
    <property type="nucleotide sequence ID" value="NZ_JBHLWN010000031.1"/>
</dbReference>
<evidence type="ECO:0008006" key="4">
    <source>
        <dbReference type="Google" id="ProtNLM"/>
    </source>
</evidence>
<accession>A0ABV6DJ72</accession>
<evidence type="ECO:0000313" key="3">
    <source>
        <dbReference type="Proteomes" id="UP001589776"/>
    </source>
</evidence>
<organism evidence="2 3">
    <name type="scientific">Paenibacillus chartarius</name>
    <dbReference type="NCBI Taxonomy" id="747481"/>
    <lineage>
        <taxon>Bacteria</taxon>
        <taxon>Bacillati</taxon>
        <taxon>Bacillota</taxon>
        <taxon>Bacilli</taxon>
        <taxon>Bacillales</taxon>
        <taxon>Paenibacillaceae</taxon>
        <taxon>Paenibacillus</taxon>
    </lineage>
</organism>
<gene>
    <name evidence="2" type="ORF">ACFFK0_09505</name>
</gene>
<dbReference type="Proteomes" id="UP001589776">
    <property type="component" value="Unassembled WGS sequence"/>
</dbReference>
<evidence type="ECO:0000313" key="2">
    <source>
        <dbReference type="EMBL" id="MFC0212699.1"/>
    </source>
</evidence>
<feature type="compositionally biased region" description="Basic residues" evidence="1">
    <location>
        <begin position="273"/>
        <end position="292"/>
    </location>
</feature>
<dbReference type="EMBL" id="JBHLWN010000031">
    <property type="protein sequence ID" value="MFC0212699.1"/>
    <property type="molecule type" value="Genomic_DNA"/>
</dbReference>
<sequence length="332" mass="37581">MIEPLSTRRPHLVIVRAGELSLHREWLSLDGERTFDLWISYYGDQPGKYAGEAEYYSESKGSKYPALFELIAANQQVIFQYESVWLADDDLRVDGGTLNRMFEMFHDRSLRLAVPAFTQNAPCPVMSRRLDYSVRYAHYVDARAPLFSRESLQLCWPTFGRSLTGLHLGLVWAKLLGYPERGIAILDSTPVKHSRPVGEGDQYRAVTQLYGTAHVNGYDAAILAEFGVDPANAGNVSFYDGEKAWNPWLAPVTKESRVKRNTSSGKMAGGGRIGKKKSKRNKAPVRRSGARMRTRIRTGFRSRKRKLTSVRKLRAIPKTASRRNVRTKRRAA</sequence>